<dbReference type="PROSITE" id="PS51722">
    <property type="entry name" value="G_TR_2"/>
    <property type="match status" value="1"/>
</dbReference>
<keyword evidence="8" id="KW-1185">Reference proteome</keyword>
<gene>
    <name evidence="7" type="primary">fusA</name>
    <name evidence="7" type="ORF">VLY81_07165</name>
</gene>
<dbReference type="Pfam" id="PF22042">
    <property type="entry name" value="EF-G_D2"/>
    <property type="match status" value="1"/>
</dbReference>
<dbReference type="Gene3D" id="2.40.30.10">
    <property type="entry name" value="Translation factors"/>
    <property type="match status" value="1"/>
</dbReference>
<dbReference type="InterPro" id="IPR053905">
    <property type="entry name" value="EF-G-like_DII"/>
</dbReference>
<dbReference type="InterPro" id="IPR047872">
    <property type="entry name" value="EFG_IV"/>
</dbReference>
<dbReference type="CDD" id="cd03713">
    <property type="entry name" value="EFG_mtEFG_C"/>
    <property type="match status" value="1"/>
</dbReference>
<dbReference type="SMART" id="SM00889">
    <property type="entry name" value="EFG_IV"/>
    <property type="match status" value="1"/>
</dbReference>
<dbReference type="SUPFAM" id="SSF50447">
    <property type="entry name" value="Translation proteins"/>
    <property type="match status" value="1"/>
</dbReference>
<dbReference type="InterPro" id="IPR000640">
    <property type="entry name" value="EFG_V-like"/>
</dbReference>
<dbReference type="InterPro" id="IPR005517">
    <property type="entry name" value="Transl_elong_EFG/EF2_IV"/>
</dbReference>
<evidence type="ECO:0000313" key="8">
    <source>
        <dbReference type="Proteomes" id="UP001333102"/>
    </source>
</evidence>
<dbReference type="SUPFAM" id="SSF54980">
    <property type="entry name" value="EF-G C-terminal domain-like"/>
    <property type="match status" value="2"/>
</dbReference>
<comment type="similarity">
    <text evidence="1">Belongs to the TRAFAC class translation factor GTPase superfamily. Classic translation factor GTPase family. EF-G/EF-2 subfamily.</text>
</comment>
<dbReference type="InterPro" id="IPR005225">
    <property type="entry name" value="Small_GTP-bd"/>
</dbReference>
<dbReference type="NCBIfam" id="TIGR00484">
    <property type="entry name" value="EF-G"/>
    <property type="match status" value="1"/>
</dbReference>
<dbReference type="GO" id="GO:0003746">
    <property type="term" value="F:translation elongation factor activity"/>
    <property type="evidence" value="ECO:0007669"/>
    <property type="project" value="UniProtKB-KW"/>
</dbReference>
<dbReference type="Pfam" id="PF00679">
    <property type="entry name" value="EFG_C"/>
    <property type="match status" value="1"/>
</dbReference>
<dbReference type="SMART" id="SM00838">
    <property type="entry name" value="EFG_C"/>
    <property type="match status" value="1"/>
</dbReference>
<dbReference type="InterPro" id="IPR009022">
    <property type="entry name" value="EFG_III"/>
</dbReference>
<accession>A0ABZ1BK98</accession>
<keyword evidence="7" id="KW-0648">Protein biosynthesis</keyword>
<name>A0ABZ1BK98_9FIRM</name>
<keyword evidence="7" id="KW-0251">Elongation factor</keyword>
<dbReference type="EMBL" id="CP141614">
    <property type="protein sequence ID" value="WRP13238.1"/>
    <property type="molecule type" value="Genomic_DNA"/>
</dbReference>
<dbReference type="Gene3D" id="3.40.50.300">
    <property type="entry name" value="P-loop containing nucleotide triphosphate hydrolases"/>
    <property type="match status" value="1"/>
</dbReference>
<dbReference type="RefSeq" id="WP_324667482.1">
    <property type="nucleotide sequence ID" value="NZ_CP141614.1"/>
</dbReference>
<dbReference type="InterPro" id="IPR027417">
    <property type="entry name" value="P-loop_NTPase"/>
</dbReference>
<dbReference type="InterPro" id="IPR000795">
    <property type="entry name" value="T_Tr_GTP-bd_dom"/>
</dbReference>
<dbReference type="CDD" id="cd16262">
    <property type="entry name" value="EFG_III"/>
    <property type="match status" value="1"/>
</dbReference>
<evidence type="ECO:0000256" key="5">
    <source>
        <dbReference type="NCBIfam" id="TIGR00484"/>
    </source>
</evidence>
<dbReference type="InterPro" id="IPR041095">
    <property type="entry name" value="EFG_II"/>
</dbReference>
<dbReference type="NCBIfam" id="TIGR00231">
    <property type="entry name" value="small_GTP"/>
    <property type="match status" value="1"/>
</dbReference>
<dbReference type="InterPro" id="IPR009000">
    <property type="entry name" value="Transl_B-barrel_sf"/>
</dbReference>
<dbReference type="InterPro" id="IPR020568">
    <property type="entry name" value="Ribosomal_Su5_D2-typ_SF"/>
</dbReference>
<dbReference type="NCBIfam" id="NF009891">
    <property type="entry name" value="PRK13351.1-1"/>
    <property type="match status" value="1"/>
</dbReference>
<dbReference type="InterPro" id="IPR035649">
    <property type="entry name" value="EFG_V"/>
</dbReference>
<evidence type="ECO:0000256" key="1">
    <source>
        <dbReference type="ARBA" id="ARBA00005870"/>
    </source>
</evidence>
<evidence type="ECO:0000259" key="6">
    <source>
        <dbReference type="PROSITE" id="PS51722"/>
    </source>
</evidence>
<dbReference type="InterPro" id="IPR004540">
    <property type="entry name" value="Transl_elong_EFG/EF2"/>
</dbReference>
<protein>
    <recommendedName>
        <fullName evidence="2 5">Elongation factor G</fullName>
    </recommendedName>
</protein>
<dbReference type="CDD" id="cd04170">
    <property type="entry name" value="EF-G_bact"/>
    <property type="match status" value="1"/>
</dbReference>
<evidence type="ECO:0000256" key="2">
    <source>
        <dbReference type="ARBA" id="ARBA00017872"/>
    </source>
</evidence>
<proteinExistence type="inferred from homology"/>
<organism evidence="7 8">
    <name type="scientific">Geochorda subterranea</name>
    <dbReference type="NCBI Taxonomy" id="3109564"/>
    <lineage>
        <taxon>Bacteria</taxon>
        <taxon>Bacillati</taxon>
        <taxon>Bacillota</taxon>
        <taxon>Limnochordia</taxon>
        <taxon>Limnochordales</taxon>
        <taxon>Geochordaceae</taxon>
        <taxon>Geochorda</taxon>
    </lineage>
</organism>
<dbReference type="CDD" id="cd04088">
    <property type="entry name" value="EFG_mtEFG_II"/>
    <property type="match status" value="1"/>
</dbReference>
<dbReference type="Pfam" id="PF14492">
    <property type="entry name" value="EFG_III"/>
    <property type="match status" value="1"/>
</dbReference>
<dbReference type="Gene3D" id="3.30.70.240">
    <property type="match status" value="1"/>
</dbReference>
<dbReference type="InterPro" id="IPR014721">
    <property type="entry name" value="Ribsml_uS5_D2-typ_fold_subgr"/>
</dbReference>
<dbReference type="Pfam" id="PF00009">
    <property type="entry name" value="GTP_EFTU"/>
    <property type="match status" value="1"/>
</dbReference>
<feature type="domain" description="Tr-type G" evidence="6">
    <location>
        <begin position="8"/>
        <end position="286"/>
    </location>
</feature>
<dbReference type="NCBIfam" id="NF009379">
    <property type="entry name" value="PRK12740.1-3"/>
    <property type="match status" value="1"/>
</dbReference>
<sequence>MGTLRQPESIRNVALVGHGGAGKTTLAEAMLFLSGAISRLGSVDQGTATTDYDPEETRRKISIQAALAVLDWQGHRLDVIDTPGYFDFAGEVVGALRVVESAVVVYAAPQGVEVGSEQVWAMADRPYDAARPLPRLCFVTKMDRENASFARTFDQLREMYGTRVVALQIPMGEAERFEGFIDLVQMKAYRAGKEFASEQEGAIPGAWQEQASRWRDQLVEAVAATDDELTAKFLEEQPITPEELSRALRAAVRTGALVPVTLGCASRGIGVRRLLDLVVELLPSPVEAGAVRAEPVKGGEPVTTSPSASESLAALVFKTISDPYVGRLNLFRVYSGVLESDSTVFNPQRGREERIGQLFIPRGKESTQVDALGPGEIGAVAKLQETSTGDTLTVKDGGVVLPGIRFPEPVLTMAVAPKKRGDEDKISSGLARVAEEDPTVRVEKSAETGQLLLSGLGELQLEIVVSRLQKKFGVEVELTQPRVPYRETIRATQKAEGRYVKQTGGRGQYGVVFLEIAPLPPGQGLEFVDKIFGGAVPKQYIPAVEKGFRETCQEGVLAGYPVVDVQCTLYDGKYHPVDSSEMAFKIAASMAFKKAFMEANPVLLEPIMLVEVTVPEEQMGDIIGDLNKKRGRIIGMEAQDGMRVVKAHAPMAEMFRFAVDLRSITGGRGRFKATFDHYEEVPPPIAEQVIAAAQKERAS</sequence>
<dbReference type="NCBIfam" id="NF009381">
    <property type="entry name" value="PRK12740.1-5"/>
    <property type="match status" value="1"/>
</dbReference>
<dbReference type="PANTHER" id="PTHR43261">
    <property type="entry name" value="TRANSLATION ELONGATION FACTOR G-RELATED"/>
    <property type="match status" value="1"/>
</dbReference>
<dbReference type="PRINTS" id="PR00315">
    <property type="entry name" value="ELONGATNFCT"/>
</dbReference>
<dbReference type="InterPro" id="IPR035647">
    <property type="entry name" value="EFG_III/V"/>
</dbReference>
<dbReference type="SUPFAM" id="SSF54211">
    <property type="entry name" value="Ribosomal protein S5 domain 2-like"/>
    <property type="match status" value="1"/>
</dbReference>
<dbReference type="Gene3D" id="3.30.70.870">
    <property type="entry name" value="Elongation Factor G (Translational Gtpase), domain 3"/>
    <property type="match status" value="1"/>
</dbReference>
<dbReference type="CDD" id="cd01434">
    <property type="entry name" value="EFG_mtEFG1_IV"/>
    <property type="match status" value="1"/>
</dbReference>
<evidence type="ECO:0000256" key="4">
    <source>
        <dbReference type="ARBA" id="ARBA00023134"/>
    </source>
</evidence>
<reference evidence="8" key="1">
    <citation type="submission" date="2023-12" db="EMBL/GenBank/DDBJ databases">
        <title>Novel isolates from deep terrestrial aquifers shed light on the physiology and ecology of the class Limnochordia.</title>
        <authorList>
            <person name="Karnachuk O.V."/>
            <person name="Lukina A.P."/>
            <person name="Avakyan M.R."/>
            <person name="Kadnikov V."/>
            <person name="Begmatov S."/>
            <person name="Beletsky A.V."/>
            <person name="Mardanov A.V."/>
            <person name="Ravin N.V."/>
        </authorList>
    </citation>
    <scope>NUCLEOTIDE SEQUENCE [LARGE SCALE GENOMIC DNA]</scope>
    <source>
        <strain evidence="8">LN</strain>
    </source>
</reference>
<keyword evidence="4" id="KW-0342">GTP-binding</keyword>
<dbReference type="PANTHER" id="PTHR43261:SF6">
    <property type="entry name" value="ELONGATION FACTOR G-LIKE PROTEIN"/>
    <property type="match status" value="1"/>
</dbReference>
<evidence type="ECO:0000313" key="7">
    <source>
        <dbReference type="EMBL" id="WRP13238.1"/>
    </source>
</evidence>
<dbReference type="Pfam" id="PF03764">
    <property type="entry name" value="EFG_IV"/>
    <property type="match status" value="1"/>
</dbReference>
<dbReference type="SUPFAM" id="SSF52540">
    <property type="entry name" value="P-loop containing nucleoside triphosphate hydrolases"/>
    <property type="match status" value="1"/>
</dbReference>
<dbReference type="Proteomes" id="UP001333102">
    <property type="component" value="Chromosome"/>
</dbReference>
<dbReference type="Gene3D" id="3.30.230.10">
    <property type="match status" value="1"/>
</dbReference>
<keyword evidence="3" id="KW-0547">Nucleotide-binding</keyword>
<evidence type="ECO:0000256" key="3">
    <source>
        <dbReference type="ARBA" id="ARBA00022741"/>
    </source>
</evidence>